<dbReference type="Gene3D" id="3.30.160.20">
    <property type="match status" value="1"/>
</dbReference>
<dbReference type="GO" id="GO:0016442">
    <property type="term" value="C:RISC complex"/>
    <property type="evidence" value="ECO:0007669"/>
    <property type="project" value="TreeGrafter"/>
</dbReference>
<reference evidence="3" key="1">
    <citation type="submission" date="2020-11" db="EMBL/GenBank/DDBJ databases">
        <authorList>
            <person name="Tran Van P."/>
        </authorList>
    </citation>
    <scope>NUCLEOTIDE SEQUENCE</scope>
</reference>
<proteinExistence type="predicted"/>
<protein>
    <recommendedName>
        <fullName evidence="2">DRBM domain-containing protein</fullName>
    </recommendedName>
</protein>
<dbReference type="InterPro" id="IPR051247">
    <property type="entry name" value="RLC_Component"/>
</dbReference>
<gene>
    <name evidence="3" type="ORF">TDIB3V08_LOCUS5128</name>
</gene>
<dbReference type="PANTHER" id="PTHR46205:SF3">
    <property type="entry name" value="LOQUACIOUS, ISOFORM B"/>
    <property type="match status" value="1"/>
</dbReference>
<evidence type="ECO:0000313" key="3">
    <source>
        <dbReference type="EMBL" id="CAD7198853.1"/>
    </source>
</evidence>
<dbReference type="GO" id="GO:0003725">
    <property type="term" value="F:double-stranded RNA binding"/>
    <property type="evidence" value="ECO:0007669"/>
    <property type="project" value="TreeGrafter"/>
</dbReference>
<sequence length="691" mass="77339">MTLSAALTLIESNQPTVNTTLRREVSPFLQNESQEQMETDYCGSFQNSYSPVSQQRPNAGTENMDLVEEDNYKSNFGSGNKIGMLQEFCQRMKWEMPVYIENGFLNQEQRIKCTLRGMTTEGFNISKKDAKKIAAGKMLALLNISDERFTSRPAKSNPTYASEHPIPINEFVSNSDIKSPKTVKDSTSKIPPDLAKVIELFRSLKSPKTPTISSNPDVVETMHLKFQSKEGVILNEIIEAFNYEEQDNIDYLLLLEKLSKEQHFTMQFDECESLDPIVNFSPNALEGRYSPTLNSSLTAPLKNVIFNSFTHSSSQTAEHSKDCYKGCDTRLLNVYTIFISNRICLEFGGFERFLWDIVTVASSVSSGDLKDVIHSRLDNRVICLNSYEGYLCNLLKPLVPIDRKGYQPSAVFAIFNTIAKLIYLQGAQVGVMKDCDVTKVVAESLAIFSPGEISRWVSLYTAGQVDYPGYKPIRSDGTAATSKKSVYKFIRSLPVGGFPLTDQTILGSGSPWASHFTVTFSFSFALCTTDVSMKEMGSGDKRIEACRHFFAVNIGLAGVVAFVFLVDAFKHEINAIIPIFGFGLHVDPDKERTTLVYDQHNHQRNYWQDQKRLRISNDATPLYKHPHSPSFYNTYLPFLADTSVPPLLSHIIKFPLLEHVTNRESLTFLTATGAEGCKTIASLAASTPPET</sequence>
<dbReference type="InterPro" id="IPR014720">
    <property type="entry name" value="dsRBD_dom"/>
</dbReference>
<dbReference type="PANTHER" id="PTHR46205">
    <property type="entry name" value="LOQUACIOUS, ISOFORM B"/>
    <property type="match status" value="1"/>
</dbReference>
<evidence type="ECO:0000256" key="1">
    <source>
        <dbReference type="ARBA" id="ARBA00022884"/>
    </source>
</evidence>
<dbReference type="GO" id="GO:0030422">
    <property type="term" value="P:siRNA processing"/>
    <property type="evidence" value="ECO:0007669"/>
    <property type="project" value="TreeGrafter"/>
</dbReference>
<dbReference type="GO" id="GO:0035197">
    <property type="term" value="F:siRNA binding"/>
    <property type="evidence" value="ECO:0007669"/>
    <property type="project" value="TreeGrafter"/>
</dbReference>
<dbReference type="GO" id="GO:0070920">
    <property type="term" value="P:regulation of regulatory ncRNA processing"/>
    <property type="evidence" value="ECO:0007669"/>
    <property type="project" value="TreeGrafter"/>
</dbReference>
<keyword evidence="1" id="KW-0694">RNA-binding</keyword>
<dbReference type="CDD" id="cd00048">
    <property type="entry name" value="DSRM_SF"/>
    <property type="match status" value="1"/>
</dbReference>
<feature type="domain" description="DRBM" evidence="2">
    <location>
        <begin position="81"/>
        <end position="143"/>
    </location>
</feature>
<dbReference type="EMBL" id="OA566411">
    <property type="protein sequence ID" value="CAD7198853.1"/>
    <property type="molecule type" value="Genomic_DNA"/>
</dbReference>
<dbReference type="GO" id="GO:0005737">
    <property type="term" value="C:cytoplasm"/>
    <property type="evidence" value="ECO:0007669"/>
    <property type="project" value="TreeGrafter"/>
</dbReference>
<organism evidence="3">
    <name type="scientific">Timema douglasi</name>
    <name type="common">Walking stick</name>
    <dbReference type="NCBI Taxonomy" id="61478"/>
    <lineage>
        <taxon>Eukaryota</taxon>
        <taxon>Metazoa</taxon>
        <taxon>Ecdysozoa</taxon>
        <taxon>Arthropoda</taxon>
        <taxon>Hexapoda</taxon>
        <taxon>Insecta</taxon>
        <taxon>Pterygota</taxon>
        <taxon>Neoptera</taxon>
        <taxon>Polyneoptera</taxon>
        <taxon>Phasmatodea</taxon>
        <taxon>Timematodea</taxon>
        <taxon>Timematoidea</taxon>
        <taxon>Timematidae</taxon>
        <taxon>Timema</taxon>
    </lineage>
</organism>
<dbReference type="SUPFAM" id="SSF54768">
    <property type="entry name" value="dsRNA-binding domain-like"/>
    <property type="match status" value="1"/>
</dbReference>
<accession>A0A7R8VLQ8</accession>
<name>A0A7R8VLQ8_TIMDO</name>
<dbReference type="SMART" id="SM00358">
    <property type="entry name" value="DSRM"/>
    <property type="match status" value="1"/>
</dbReference>
<dbReference type="AlphaFoldDB" id="A0A7R8VLQ8"/>
<evidence type="ECO:0000259" key="2">
    <source>
        <dbReference type="SMART" id="SM00358"/>
    </source>
</evidence>
<dbReference type="Pfam" id="PF00035">
    <property type="entry name" value="dsrm"/>
    <property type="match status" value="1"/>
</dbReference>
<dbReference type="GO" id="GO:0005634">
    <property type="term" value="C:nucleus"/>
    <property type="evidence" value="ECO:0007669"/>
    <property type="project" value="TreeGrafter"/>
</dbReference>
<dbReference type="GO" id="GO:0070578">
    <property type="term" value="C:RISC-loading complex"/>
    <property type="evidence" value="ECO:0007669"/>
    <property type="project" value="TreeGrafter"/>
</dbReference>